<proteinExistence type="predicted"/>
<accession>A0ABS8Z3F3</accession>
<sequence>MTRQMSANMQQCIDLCNQCHNMCEQMMSHCMEMGGDQGMRLGMMMMSCADMCRMNADMMMRCTSMKADMAMLDMCSRMSMMCADMCQMGADMCRQTNDPQLMECADMLMRCADMCRMMTPEMMMQ</sequence>
<gene>
    <name evidence="1" type="ORF">LWC34_06415</name>
</gene>
<dbReference type="Gene3D" id="1.20.1270.360">
    <property type="match status" value="1"/>
</dbReference>
<dbReference type="InterPro" id="IPR005560">
    <property type="entry name" value="Csp_YhjQ"/>
</dbReference>
<dbReference type="PANTHER" id="PTHR37310:SF1">
    <property type="entry name" value="CYTOPLASMIC PROTEIN"/>
    <property type="match status" value="1"/>
</dbReference>
<name>A0ABS8Z3F3_9PSEU</name>
<dbReference type="Pfam" id="PF03860">
    <property type="entry name" value="Csp"/>
    <property type="match status" value="1"/>
</dbReference>
<protein>
    <submittedName>
        <fullName evidence="1">Four-helix bundle copper-binding protein</fullName>
    </submittedName>
</protein>
<reference evidence="1 2" key="1">
    <citation type="submission" date="2021-12" db="EMBL/GenBank/DDBJ databases">
        <title>Genome sequence of Kibdelosporangium philippinense ATCC 49844.</title>
        <authorList>
            <person name="Fedorov E.A."/>
            <person name="Omeragic M."/>
            <person name="Shalygina K.F."/>
            <person name="Maclea K.S."/>
        </authorList>
    </citation>
    <scope>NUCLEOTIDE SEQUENCE [LARGE SCALE GENOMIC DNA]</scope>
    <source>
        <strain evidence="1 2">ATCC 49844</strain>
    </source>
</reference>
<dbReference type="PANTHER" id="PTHR37310">
    <property type="entry name" value="CYTOPLASMIC PROTEIN-RELATED"/>
    <property type="match status" value="1"/>
</dbReference>
<organism evidence="1 2">
    <name type="scientific">Kibdelosporangium philippinense</name>
    <dbReference type="NCBI Taxonomy" id="211113"/>
    <lineage>
        <taxon>Bacteria</taxon>
        <taxon>Bacillati</taxon>
        <taxon>Actinomycetota</taxon>
        <taxon>Actinomycetes</taxon>
        <taxon>Pseudonocardiales</taxon>
        <taxon>Pseudonocardiaceae</taxon>
        <taxon>Kibdelosporangium</taxon>
    </lineage>
</organism>
<evidence type="ECO:0000313" key="2">
    <source>
        <dbReference type="Proteomes" id="UP001521150"/>
    </source>
</evidence>
<dbReference type="EMBL" id="JAJVCN010000001">
    <property type="protein sequence ID" value="MCE7002464.1"/>
    <property type="molecule type" value="Genomic_DNA"/>
</dbReference>
<dbReference type="Proteomes" id="UP001521150">
    <property type="component" value="Unassembled WGS sequence"/>
</dbReference>
<comment type="caution">
    <text evidence="1">The sequence shown here is derived from an EMBL/GenBank/DDBJ whole genome shotgun (WGS) entry which is preliminary data.</text>
</comment>
<keyword evidence="2" id="KW-1185">Reference proteome</keyword>
<dbReference type="RefSeq" id="WP_233723601.1">
    <property type="nucleotide sequence ID" value="NZ_JAJVCN010000001.1"/>
</dbReference>
<evidence type="ECO:0000313" key="1">
    <source>
        <dbReference type="EMBL" id="MCE7002464.1"/>
    </source>
</evidence>